<dbReference type="AlphaFoldDB" id="A0A1Q5UPZ2"/>
<dbReference type="STRING" id="1316194.A0A1Q5UPZ2"/>
<evidence type="ECO:0008006" key="4">
    <source>
        <dbReference type="Google" id="ProtNLM"/>
    </source>
</evidence>
<sequence>MVASAPALDKIDAGYNLVRFNSTVGNPTPFGGTPRPEVDNAWSAVDQVRVQSISHEELVRIGGSVDDVRLPEELGGGYMASDMYTHELHCLNFLRKATYPEYYNQSHGFTDLPHVVRLHLGMTIPILSQISELRLGKIASAYSAPPTDHCIELLRQFVVCQGDVGLYTFQWLEQYPTPYPKFSTWHQCRNSDSIEAWITQGAAQTPANYTWPRVPGSVVFPRPDSD</sequence>
<dbReference type="Pfam" id="PF11807">
    <property type="entry name" value="UstYa"/>
    <property type="match status" value="2"/>
</dbReference>
<dbReference type="PANTHER" id="PTHR33365:SF12">
    <property type="entry name" value="TAT PATHWAY SIGNAL SEQUENCE"/>
    <property type="match status" value="1"/>
</dbReference>
<dbReference type="InterPro" id="IPR021765">
    <property type="entry name" value="UstYa-like"/>
</dbReference>
<accession>A0A1Q5UPZ2</accession>
<keyword evidence="3" id="KW-1185">Reference proteome</keyword>
<gene>
    <name evidence="2" type="ORF">PENSUB_13893</name>
</gene>
<protein>
    <recommendedName>
        <fullName evidence="4">Tat pathway signal sequence</fullName>
    </recommendedName>
</protein>
<dbReference type="OrthoDB" id="3687641at2759"/>
<evidence type="ECO:0000256" key="1">
    <source>
        <dbReference type="ARBA" id="ARBA00035112"/>
    </source>
</evidence>
<dbReference type="GO" id="GO:0043386">
    <property type="term" value="P:mycotoxin biosynthetic process"/>
    <property type="evidence" value="ECO:0007669"/>
    <property type="project" value="InterPro"/>
</dbReference>
<comment type="caution">
    <text evidence="2">The sequence shown here is derived from an EMBL/GenBank/DDBJ whole genome shotgun (WGS) entry which is preliminary data.</text>
</comment>
<proteinExistence type="inferred from homology"/>
<comment type="similarity">
    <text evidence="1">Belongs to the ustYa family.</text>
</comment>
<name>A0A1Q5UPZ2_9EURO</name>
<dbReference type="PANTHER" id="PTHR33365">
    <property type="entry name" value="YALI0B05434P"/>
    <property type="match status" value="1"/>
</dbReference>
<dbReference type="Proteomes" id="UP000186955">
    <property type="component" value="Unassembled WGS sequence"/>
</dbReference>
<evidence type="ECO:0000313" key="3">
    <source>
        <dbReference type="Proteomes" id="UP000186955"/>
    </source>
</evidence>
<reference evidence="2 3" key="1">
    <citation type="submission" date="2016-10" db="EMBL/GenBank/DDBJ databases">
        <title>Genome sequence of the ascomycete fungus Penicillium subrubescens.</title>
        <authorList>
            <person name="De Vries R.P."/>
            <person name="Peng M."/>
            <person name="Dilokpimol A."/>
            <person name="Hilden K."/>
            <person name="Makela M.R."/>
            <person name="Grigoriev I."/>
            <person name="Riley R."/>
            <person name="Granchi Z."/>
        </authorList>
    </citation>
    <scope>NUCLEOTIDE SEQUENCE [LARGE SCALE GENOMIC DNA]</scope>
    <source>
        <strain evidence="2 3">CBS 132785</strain>
    </source>
</reference>
<dbReference type="EMBL" id="MNBE01000079">
    <property type="protein sequence ID" value="OKP14541.1"/>
    <property type="molecule type" value="Genomic_DNA"/>
</dbReference>
<evidence type="ECO:0000313" key="2">
    <source>
        <dbReference type="EMBL" id="OKP14541.1"/>
    </source>
</evidence>
<organism evidence="2 3">
    <name type="scientific">Penicillium subrubescens</name>
    <dbReference type="NCBI Taxonomy" id="1316194"/>
    <lineage>
        <taxon>Eukaryota</taxon>
        <taxon>Fungi</taxon>
        <taxon>Dikarya</taxon>
        <taxon>Ascomycota</taxon>
        <taxon>Pezizomycotina</taxon>
        <taxon>Eurotiomycetes</taxon>
        <taxon>Eurotiomycetidae</taxon>
        <taxon>Eurotiales</taxon>
        <taxon>Aspergillaceae</taxon>
        <taxon>Penicillium</taxon>
    </lineage>
</organism>